<dbReference type="PANTHER" id="PTHR30373">
    <property type="entry name" value="UPF0603 PROTEIN YGCG"/>
    <property type="match status" value="1"/>
</dbReference>
<evidence type="ECO:0008006" key="4">
    <source>
        <dbReference type="Google" id="ProtNLM"/>
    </source>
</evidence>
<organism evidence="2 3">
    <name type="scientific">Rosistilla oblonga</name>
    <dbReference type="NCBI Taxonomy" id="2527990"/>
    <lineage>
        <taxon>Bacteria</taxon>
        <taxon>Pseudomonadati</taxon>
        <taxon>Planctomycetota</taxon>
        <taxon>Planctomycetia</taxon>
        <taxon>Pirellulales</taxon>
        <taxon>Pirellulaceae</taxon>
        <taxon>Rosistilla</taxon>
    </lineage>
</organism>
<keyword evidence="3" id="KW-1185">Reference proteome</keyword>
<keyword evidence="1" id="KW-0472">Membrane</keyword>
<proteinExistence type="predicted"/>
<keyword evidence="1" id="KW-0812">Transmembrane</keyword>
<feature type="transmembrane region" description="Helical" evidence="1">
    <location>
        <begin position="78"/>
        <end position="101"/>
    </location>
</feature>
<dbReference type="EMBL" id="CP036318">
    <property type="protein sequence ID" value="QDV57764.1"/>
    <property type="molecule type" value="Genomic_DNA"/>
</dbReference>
<dbReference type="Proteomes" id="UP000316770">
    <property type="component" value="Chromosome"/>
</dbReference>
<accession>A0A518IXF0</accession>
<keyword evidence="1" id="KW-1133">Transmembrane helix</keyword>
<name>A0A518IXF0_9BACT</name>
<dbReference type="PANTHER" id="PTHR30373:SF8">
    <property type="entry name" value="BLL7265 PROTEIN"/>
    <property type="match status" value="1"/>
</dbReference>
<protein>
    <recommendedName>
        <fullName evidence="4">TPM domain-containing protein</fullName>
    </recommendedName>
</protein>
<evidence type="ECO:0000313" key="2">
    <source>
        <dbReference type="EMBL" id="QDV57764.1"/>
    </source>
</evidence>
<dbReference type="AlphaFoldDB" id="A0A518IXF0"/>
<evidence type="ECO:0000256" key="1">
    <source>
        <dbReference type="SAM" id="Phobius"/>
    </source>
</evidence>
<sequence>MKSATELINDEQRKRVEAAVVAAEAKTSCEIVPVVATSSGRYDRPEDMIGLWLAILAAITVWLMLPRQLDETGSWSGLPIYVGLLTMVASVVVAFIAGAWIGSRIGWLRRLFTPRQQMQEEVYARARQTFFDKRIHHTTGSTGLLIYVSLFEHIAVVLGDQEIIDKLGQSFLDQLCEQLTDGLRQGDASEAICNVITAAGEKLAGPLPRATDDVNELHDALVLID</sequence>
<dbReference type="Gene3D" id="3.10.310.50">
    <property type="match status" value="1"/>
</dbReference>
<gene>
    <name evidence="2" type="ORF">Mal33_37780</name>
</gene>
<dbReference type="RefSeq" id="WP_145287445.1">
    <property type="nucleotide sequence ID" value="NZ_CP036318.1"/>
</dbReference>
<reference evidence="2 3" key="1">
    <citation type="submission" date="2019-02" db="EMBL/GenBank/DDBJ databases">
        <title>Deep-cultivation of Planctomycetes and their phenomic and genomic characterization uncovers novel biology.</title>
        <authorList>
            <person name="Wiegand S."/>
            <person name="Jogler M."/>
            <person name="Boedeker C."/>
            <person name="Pinto D."/>
            <person name="Vollmers J."/>
            <person name="Rivas-Marin E."/>
            <person name="Kohn T."/>
            <person name="Peeters S.H."/>
            <person name="Heuer A."/>
            <person name="Rast P."/>
            <person name="Oberbeckmann S."/>
            <person name="Bunk B."/>
            <person name="Jeske O."/>
            <person name="Meyerdierks A."/>
            <person name="Storesund J.E."/>
            <person name="Kallscheuer N."/>
            <person name="Luecker S."/>
            <person name="Lage O.M."/>
            <person name="Pohl T."/>
            <person name="Merkel B.J."/>
            <person name="Hornburger P."/>
            <person name="Mueller R.-W."/>
            <person name="Bruemmer F."/>
            <person name="Labrenz M."/>
            <person name="Spormann A.M."/>
            <person name="Op den Camp H."/>
            <person name="Overmann J."/>
            <person name="Amann R."/>
            <person name="Jetten M.S.M."/>
            <person name="Mascher T."/>
            <person name="Medema M.H."/>
            <person name="Devos D.P."/>
            <person name="Kaster A.-K."/>
            <person name="Ovreas L."/>
            <person name="Rohde M."/>
            <person name="Galperin M.Y."/>
            <person name="Jogler C."/>
        </authorList>
    </citation>
    <scope>NUCLEOTIDE SEQUENCE [LARGE SCALE GENOMIC DNA]</scope>
    <source>
        <strain evidence="2 3">Mal33</strain>
    </source>
</reference>
<feature type="transmembrane region" description="Helical" evidence="1">
    <location>
        <begin position="49"/>
        <end position="66"/>
    </location>
</feature>
<evidence type="ECO:0000313" key="3">
    <source>
        <dbReference type="Proteomes" id="UP000316770"/>
    </source>
</evidence>